<organism evidence="2 3">
    <name type="scientific">Blyttiomyces helicus</name>
    <dbReference type="NCBI Taxonomy" id="388810"/>
    <lineage>
        <taxon>Eukaryota</taxon>
        <taxon>Fungi</taxon>
        <taxon>Fungi incertae sedis</taxon>
        <taxon>Chytridiomycota</taxon>
        <taxon>Chytridiomycota incertae sedis</taxon>
        <taxon>Chytridiomycetes</taxon>
        <taxon>Chytridiomycetes incertae sedis</taxon>
        <taxon>Blyttiomyces</taxon>
    </lineage>
</organism>
<accession>A0A4V1IRW2</accession>
<dbReference type="Proteomes" id="UP000269721">
    <property type="component" value="Unassembled WGS sequence"/>
</dbReference>
<dbReference type="OrthoDB" id="64113at2759"/>
<reference evidence="3" key="1">
    <citation type="journal article" date="2018" name="Nat. Microbiol.">
        <title>Leveraging single-cell genomics to expand the fungal tree of life.</title>
        <authorList>
            <person name="Ahrendt S.R."/>
            <person name="Quandt C.A."/>
            <person name="Ciobanu D."/>
            <person name="Clum A."/>
            <person name="Salamov A."/>
            <person name="Andreopoulos B."/>
            <person name="Cheng J.F."/>
            <person name="Woyke T."/>
            <person name="Pelin A."/>
            <person name="Henrissat B."/>
            <person name="Reynolds N.K."/>
            <person name="Benny G.L."/>
            <person name="Smith M.E."/>
            <person name="James T.Y."/>
            <person name="Grigoriev I.V."/>
        </authorList>
    </citation>
    <scope>NUCLEOTIDE SEQUENCE [LARGE SCALE GENOMIC DNA]</scope>
</reference>
<feature type="region of interest" description="Disordered" evidence="1">
    <location>
        <begin position="96"/>
        <end position="117"/>
    </location>
</feature>
<evidence type="ECO:0000256" key="1">
    <source>
        <dbReference type="SAM" id="MobiDB-lite"/>
    </source>
</evidence>
<evidence type="ECO:0000313" key="3">
    <source>
        <dbReference type="Proteomes" id="UP000269721"/>
    </source>
</evidence>
<sequence length="117" mass="13216">MEERVKKFHIDAAAFLASQPRLPAKIAKEMKSLQKFIHKNQDYRFSGKEKAKLFGAVETYFSMLDRGADIYNQPGKGMHTGVHLACMGNGTRFATAGRHINPGKKGHDYEWGDDDEE</sequence>
<protein>
    <submittedName>
        <fullName evidence="2">Uncharacterized protein</fullName>
    </submittedName>
</protein>
<dbReference type="EMBL" id="KZ995064">
    <property type="protein sequence ID" value="RKO91447.1"/>
    <property type="molecule type" value="Genomic_DNA"/>
</dbReference>
<dbReference type="AlphaFoldDB" id="A0A4V1IRW2"/>
<keyword evidence="3" id="KW-1185">Reference proteome</keyword>
<gene>
    <name evidence="2" type="ORF">BDK51DRAFT_30930</name>
</gene>
<name>A0A4V1IRW2_9FUNG</name>
<evidence type="ECO:0000313" key="2">
    <source>
        <dbReference type="EMBL" id="RKO91447.1"/>
    </source>
</evidence>
<proteinExistence type="predicted"/>